<keyword evidence="7" id="KW-1185">Reference proteome</keyword>
<dbReference type="Gene3D" id="1.10.10.10">
    <property type="entry name" value="Winged helix-like DNA-binding domain superfamily/Winged helix DNA-binding domain"/>
    <property type="match status" value="1"/>
</dbReference>
<comment type="caution">
    <text evidence="6">The sequence shown here is derived from an EMBL/GenBank/DDBJ whole genome shotgun (WGS) entry which is preliminary data.</text>
</comment>
<keyword evidence="3" id="KW-0238">DNA-binding</keyword>
<reference evidence="7" key="1">
    <citation type="journal article" date="2019" name="Int. J. Syst. Evol. Microbiol.">
        <title>The Global Catalogue of Microorganisms (GCM) 10K type strain sequencing project: providing services to taxonomists for standard genome sequencing and annotation.</title>
        <authorList>
            <consortium name="The Broad Institute Genomics Platform"/>
            <consortium name="The Broad Institute Genome Sequencing Center for Infectious Disease"/>
            <person name="Wu L."/>
            <person name="Ma J."/>
        </authorList>
    </citation>
    <scope>NUCLEOTIDE SEQUENCE [LARGE SCALE GENOMIC DNA]</scope>
    <source>
        <strain evidence="7">JCM 17551</strain>
    </source>
</reference>
<comment type="similarity">
    <text evidence="1">Belongs to the LysR transcriptional regulatory family.</text>
</comment>
<dbReference type="Proteomes" id="UP001501565">
    <property type="component" value="Unassembled WGS sequence"/>
</dbReference>
<dbReference type="InterPro" id="IPR036388">
    <property type="entry name" value="WH-like_DNA-bd_sf"/>
</dbReference>
<dbReference type="SUPFAM" id="SSF46785">
    <property type="entry name" value="Winged helix' DNA-binding domain"/>
    <property type="match status" value="1"/>
</dbReference>
<dbReference type="PANTHER" id="PTHR30537">
    <property type="entry name" value="HTH-TYPE TRANSCRIPTIONAL REGULATOR"/>
    <property type="match status" value="1"/>
</dbReference>
<name>A0ABP7MRA5_9GAMM</name>
<dbReference type="Gene3D" id="3.40.190.10">
    <property type="entry name" value="Periplasmic binding protein-like II"/>
    <property type="match status" value="2"/>
</dbReference>
<protein>
    <submittedName>
        <fullName evidence="6">LysR substrate-binding domain-containing protein</fullName>
    </submittedName>
</protein>
<evidence type="ECO:0000256" key="4">
    <source>
        <dbReference type="ARBA" id="ARBA00023163"/>
    </source>
</evidence>
<evidence type="ECO:0000256" key="1">
    <source>
        <dbReference type="ARBA" id="ARBA00009437"/>
    </source>
</evidence>
<dbReference type="PROSITE" id="PS50931">
    <property type="entry name" value="HTH_LYSR"/>
    <property type="match status" value="1"/>
</dbReference>
<evidence type="ECO:0000313" key="6">
    <source>
        <dbReference type="EMBL" id="GAA3928667.1"/>
    </source>
</evidence>
<dbReference type="InterPro" id="IPR058163">
    <property type="entry name" value="LysR-type_TF_proteobact-type"/>
</dbReference>
<keyword evidence="4" id="KW-0804">Transcription</keyword>
<evidence type="ECO:0000313" key="7">
    <source>
        <dbReference type="Proteomes" id="UP001501565"/>
    </source>
</evidence>
<evidence type="ECO:0000259" key="5">
    <source>
        <dbReference type="PROSITE" id="PS50931"/>
    </source>
</evidence>
<keyword evidence="2" id="KW-0805">Transcription regulation</keyword>
<dbReference type="InterPro" id="IPR005119">
    <property type="entry name" value="LysR_subst-bd"/>
</dbReference>
<dbReference type="Pfam" id="PF03466">
    <property type="entry name" value="LysR_substrate"/>
    <property type="match status" value="1"/>
</dbReference>
<dbReference type="InterPro" id="IPR000847">
    <property type="entry name" value="LysR_HTH_N"/>
</dbReference>
<dbReference type="InterPro" id="IPR036390">
    <property type="entry name" value="WH_DNA-bd_sf"/>
</dbReference>
<gene>
    <name evidence="6" type="ORF">GCM10022277_26490</name>
</gene>
<dbReference type="SUPFAM" id="SSF53850">
    <property type="entry name" value="Periplasmic binding protein-like II"/>
    <property type="match status" value="1"/>
</dbReference>
<feature type="domain" description="HTH lysR-type" evidence="5">
    <location>
        <begin position="1"/>
        <end position="23"/>
    </location>
</feature>
<dbReference type="PANTHER" id="PTHR30537:SF74">
    <property type="entry name" value="HTH-TYPE TRANSCRIPTIONAL REGULATOR TRPI"/>
    <property type="match status" value="1"/>
</dbReference>
<proteinExistence type="inferred from homology"/>
<dbReference type="EMBL" id="BAABBN010000007">
    <property type="protein sequence ID" value="GAA3928667.1"/>
    <property type="molecule type" value="Genomic_DNA"/>
</dbReference>
<sequence>MKSLEQHLGLFLFSRRQRELALTQAGQDFFRYAKGVMDLYESGYASFSEKHHSSKLIVSMIPFVANQLVIPSLEDLYAQFPDMDLVIETNMAIEDLASSELDAAVRFGIPPWQDCQAELIASAQLNLMASPEYLRQHPLSGARDWQHQTLIHIRSRVNDWQRFLMSNKLTVQPKKELYFDSYEAGMNAAEAGLGIVMGVFPISRQIVEDGRLVSILDQPYEMEEAFYLVTKPNLVKQANYRQLLNWLRNVFNKH</sequence>
<organism evidence="6 7">
    <name type="scientific">Litoribacillus peritrichatus</name>
    <dbReference type="NCBI Taxonomy" id="718191"/>
    <lineage>
        <taxon>Bacteria</taxon>
        <taxon>Pseudomonadati</taxon>
        <taxon>Pseudomonadota</taxon>
        <taxon>Gammaproteobacteria</taxon>
        <taxon>Oceanospirillales</taxon>
        <taxon>Oceanospirillaceae</taxon>
        <taxon>Litoribacillus</taxon>
    </lineage>
</organism>
<evidence type="ECO:0000256" key="2">
    <source>
        <dbReference type="ARBA" id="ARBA00023015"/>
    </source>
</evidence>
<evidence type="ECO:0000256" key="3">
    <source>
        <dbReference type="ARBA" id="ARBA00023125"/>
    </source>
</evidence>
<accession>A0ABP7MRA5</accession>